<feature type="compositionally biased region" description="Low complexity" evidence="1">
    <location>
        <begin position="210"/>
        <end position="221"/>
    </location>
</feature>
<evidence type="ECO:0000313" key="2">
    <source>
        <dbReference type="EMBL" id="KAJ8334492.1"/>
    </source>
</evidence>
<reference evidence="2" key="1">
    <citation type="journal article" date="2023" name="Science">
        <title>Genome structures resolve the early diversification of teleost fishes.</title>
        <authorList>
            <person name="Parey E."/>
            <person name="Louis A."/>
            <person name="Montfort J."/>
            <person name="Bouchez O."/>
            <person name="Roques C."/>
            <person name="Iampietro C."/>
            <person name="Lluch J."/>
            <person name="Castinel A."/>
            <person name="Donnadieu C."/>
            <person name="Desvignes T."/>
            <person name="Floi Bucao C."/>
            <person name="Jouanno E."/>
            <person name="Wen M."/>
            <person name="Mejri S."/>
            <person name="Dirks R."/>
            <person name="Jansen H."/>
            <person name="Henkel C."/>
            <person name="Chen W.J."/>
            <person name="Zahm M."/>
            <person name="Cabau C."/>
            <person name="Klopp C."/>
            <person name="Thompson A.W."/>
            <person name="Robinson-Rechavi M."/>
            <person name="Braasch I."/>
            <person name="Lecointre G."/>
            <person name="Bobe J."/>
            <person name="Postlethwait J.H."/>
            <person name="Berthelot C."/>
            <person name="Roest Crollius H."/>
            <person name="Guiguen Y."/>
        </authorList>
    </citation>
    <scope>NUCLEOTIDE SEQUENCE</scope>
    <source>
        <strain evidence="2">WJC10195</strain>
    </source>
</reference>
<dbReference type="Proteomes" id="UP001152622">
    <property type="component" value="Chromosome 21"/>
</dbReference>
<proteinExistence type="predicted"/>
<evidence type="ECO:0000313" key="3">
    <source>
        <dbReference type="Proteomes" id="UP001152622"/>
    </source>
</evidence>
<feature type="compositionally biased region" description="Pro residues" evidence="1">
    <location>
        <begin position="230"/>
        <end position="248"/>
    </location>
</feature>
<protein>
    <submittedName>
        <fullName evidence="2">Uncharacterized protein</fullName>
    </submittedName>
</protein>
<gene>
    <name evidence="2" type="ORF">SKAU_G00401310</name>
</gene>
<evidence type="ECO:0000256" key="1">
    <source>
        <dbReference type="SAM" id="MobiDB-lite"/>
    </source>
</evidence>
<keyword evidence="3" id="KW-1185">Reference proteome</keyword>
<organism evidence="2 3">
    <name type="scientific">Synaphobranchus kaupii</name>
    <name type="common">Kaup's arrowtooth eel</name>
    <dbReference type="NCBI Taxonomy" id="118154"/>
    <lineage>
        <taxon>Eukaryota</taxon>
        <taxon>Metazoa</taxon>
        <taxon>Chordata</taxon>
        <taxon>Craniata</taxon>
        <taxon>Vertebrata</taxon>
        <taxon>Euteleostomi</taxon>
        <taxon>Actinopterygii</taxon>
        <taxon>Neopterygii</taxon>
        <taxon>Teleostei</taxon>
        <taxon>Anguilliformes</taxon>
        <taxon>Synaphobranchidae</taxon>
        <taxon>Synaphobranchus</taxon>
    </lineage>
</organism>
<name>A0A9Q1E971_SYNKA</name>
<sequence>MSGCVLMKFPPSRYMRSLSLALRGCLQISGGTHLVPHLWGAELNLAPGPTPQRPRGEITAGRRRQRARKRTAELLFCGGAAREFQPLMPLIARMRQGSGEKLKRESRLLCCALQSHTRPQEAHYSVCPTGPRGSGKFSCCLQIRALFSKHLKRDGYQLEPIIKERWPMMFFLLSLLHVSRARFDLISVEPREIRSDGVSSYVGQSCHELAGPGPRRAPPATRRSRYFSPDTPPPPQFALPVPSPQTSM</sequence>
<comment type="caution">
    <text evidence="2">The sequence shown here is derived from an EMBL/GenBank/DDBJ whole genome shotgun (WGS) entry which is preliminary data.</text>
</comment>
<accession>A0A9Q1E971</accession>
<dbReference type="EMBL" id="JAINUF010000021">
    <property type="protein sequence ID" value="KAJ8334492.1"/>
    <property type="molecule type" value="Genomic_DNA"/>
</dbReference>
<feature type="region of interest" description="Disordered" evidence="1">
    <location>
        <begin position="207"/>
        <end position="248"/>
    </location>
</feature>
<dbReference type="AlphaFoldDB" id="A0A9Q1E971"/>